<dbReference type="SMART" id="SM00240">
    <property type="entry name" value="FHA"/>
    <property type="match status" value="1"/>
</dbReference>
<dbReference type="InterPro" id="IPR000253">
    <property type="entry name" value="FHA_dom"/>
</dbReference>
<dbReference type="AlphaFoldDB" id="A0AAV2PIN0"/>
<dbReference type="InterPro" id="IPR008984">
    <property type="entry name" value="SMAD_FHA_dom_sf"/>
</dbReference>
<dbReference type="EMBL" id="CAXKWB010000258">
    <property type="protein sequence ID" value="CAL4060101.1"/>
    <property type="molecule type" value="Genomic_DNA"/>
</dbReference>
<protein>
    <recommendedName>
        <fullName evidence="1">FHA domain-containing protein</fullName>
    </recommendedName>
</protein>
<keyword evidence="3" id="KW-1185">Reference proteome</keyword>
<evidence type="ECO:0000259" key="1">
    <source>
        <dbReference type="PROSITE" id="PS50006"/>
    </source>
</evidence>
<accession>A0AAV2PIN0</accession>
<reference evidence="2 3" key="1">
    <citation type="submission" date="2024-05" db="EMBL/GenBank/DDBJ databases">
        <authorList>
            <person name="Wallberg A."/>
        </authorList>
    </citation>
    <scope>NUCLEOTIDE SEQUENCE [LARGE SCALE GENOMIC DNA]</scope>
</reference>
<dbReference type="Gene3D" id="2.60.200.20">
    <property type="match status" value="1"/>
</dbReference>
<comment type="caution">
    <text evidence="2">The sequence shown here is derived from an EMBL/GenBank/DDBJ whole genome shotgun (WGS) entry which is preliminary data.</text>
</comment>
<evidence type="ECO:0000313" key="2">
    <source>
        <dbReference type="EMBL" id="CAL4060101.1"/>
    </source>
</evidence>
<dbReference type="Proteomes" id="UP001497623">
    <property type="component" value="Unassembled WGS sequence"/>
</dbReference>
<dbReference type="SUPFAM" id="SSF49879">
    <property type="entry name" value="SMAD/FHA domain"/>
    <property type="match status" value="1"/>
</dbReference>
<evidence type="ECO:0000313" key="3">
    <source>
        <dbReference type="Proteomes" id="UP001497623"/>
    </source>
</evidence>
<feature type="non-terminal residue" evidence="2">
    <location>
        <position position="151"/>
    </location>
</feature>
<gene>
    <name evidence="2" type="ORF">MNOR_LOCUS1029</name>
</gene>
<organism evidence="2 3">
    <name type="scientific">Meganyctiphanes norvegica</name>
    <name type="common">Northern krill</name>
    <name type="synonym">Thysanopoda norvegica</name>
    <dbReference type="NCBI Taxonomy" id="48144"/>
    <lineage>
        <taxon>Eukaryota</taxon>
        <taxon>Metazoa</taxon>
        <taxon>Ecdysozoa</taxon>
        <taxon>Arthropoda</taxon>
        <taxon>Crustacea</taxon>
        <taxon>Multicrustacea</taxon>
        <taxon>Malacostraca</taxon>
        <taxon>Eumalacostraca</taxon>
        <taxon>Eucarida</taxon>
        <taxon>Euphausiacea</taxon>
        <taxon>Euphausiidae</taxon>
        <taxon>Meganyctiphanes</taxon>
    </lineage>
</organism>
<sequence length="151" mass="17535">MAFGKQILPWGQLISLRENNFMFNLYDKSYTFGRGPTADKRFTSKHFDQNLLPCISNLHFRLKQDLNEITLQNLSTNGTYINGELVFKNEIRTLNNYDEISLSVPNRKAFVYHYVHENSISYPVKIYDKYFISKSIGHGASGEVRLAFLKV</sequence>
<dbReference type="Pfam" id="PF00498">
    <property type="entry name" value="FHA"/>
    <property type="match status" value="1"/>
</dbReference>
<dbReference type="PROSITE" id="PS50006">
    <property type="entry name" value="FHA_DOMAIN"/>
    <property type="match status" value="1"/>
</dbReference>
<feature type="domain" description="FHA" evidence="1">
    <location>
        <begin position="30"/>
        <end position="86"/>
    </location>
</feature>
<name>A0AAV2PIN0_MEGNR</name>
<proteinExistence type="predicted"/>